<evidence type="ECO:0000313" key="1">
    <source>
        <dbReference type="EMBL" id="GMH71515.1"/>
    </source>
</evidence>
<dbReference type="SUPFAM" id="SSF49785">
    <property type="entry name" value="Galactose-binding domain-like"/>
    <property type="match status" value="1"/>
</dbReference>
<dbReference type="InterPro" id="IPR051941">
    <property type="entry name" value="BG_Antigen-Binding_Lectin"/>
</dbReference>
<gene>
    <name evidence="1" type="ORF">TL16_g05671</name>
</gene>
<proteinExistence type="predicted"/>
<sequence length="6281" mass="676021">MLSTNAVDGPVTATTVADSPGVGALTSHSISFYRGKNVTKSGQYWHETVDDFISPGNTVGVKIQMTFSSTLADQDVVYIKMPGFQHFNLDAAIDGSSNAVVLDGSEEVVVAAAFYTSVMTGDAMLYDNGGGGSIPGLTTSTTYYAVKSSATNRVSFAATYAHAIATPPTLVDITGQGTGTSHDLYNLDVKVQTYYAKPNNILEGYESDSRFTATWTPSTETLALMCNTAPNFASTAGCYSNSTHPITVDVLESNLMLSPKDGFVKGSPQKRFQMHTSSTAVAMKATDLENIDAIGFEHFKITLSGAPHVAASEAARVNFDFKLAKNMVLYPGDNITCFVPKFTLNTSTSFENSNVMNVLLDSDDDFASAYYDLPTHSVHVKVKDAINYGGQATFSLTGLSLPYYGVNTSDTSQITCGAVASSSVHQSLSSNLFNFSTVVTSFPTVGHFWNSDMDFSPKLAGENTRFTLTFELNAPIAAGEKLYLRLPGFALSSTTPLVVHSATTTPISWTVNGALSPAGYVSITLNAGAAVAAQQTEIVVAVDGLVLPTNGVSKNGKFITISTNAASGPVTKFTPLKTVTGVGYLPLQQISLEPADKTTAITSGGAKNRFRLAKGHNANEFLNEMILVGDQHLLVIQVEGDVLITNGTYTGDAVYATSPALYLYHPGYRPADYYSGSNTEIITFKYIVQEGDTTTDLRMHNVTNIEVQFDEWIRRYSTAPTTSVNLAMPSLFTEYNVQRTSAIKIDTQEPRVVSVNTTKRDGNYATVGEKIDVVVHYDYPVSIFRPNADSVMISVPLIELNVDSVDKTARYAYYHSGNGTKALSFVYTIQAGDNVDDLAYKAEGVQYSTGLLAGRTALKTRFGSNEGYIYRAATNLIQEANITLPMIGVGSIQKAFGEQVQIAINTTVNGQDEGLYWQPSDKFPRILSVSSVTADGTYGAGHAIDLLVRFSENVTVPDSSGHLNDAGVVTEHFGGGFPYIIMDVGASKPRYAKYVDDKVDTSLYNHSLVFRYIVQEGDTSTDLNYLCTCEDLLSTTYIEMNNSAIIGALPDTHHAIFDLAIDASDNTKVVVGNDEIVVSAVFYDFLVTGDAITYSNGGGTDVGGLTHGSTYYGVKTGTTNTIMLAASYNNAVAGPAVPVDLTTLGAGTTHGLTNQRSPYRMRNKADYTLPSPADPEKQNLAKNANIVVDTTAPVILSMTSSHLDGTYGVGESIYIDLNFNRVVTVSGFPRIAVGTQDGCHAYYKSGNTTAVLRFEYKVDSKDSFAMSDLSHAGRTTSLDLNGGWIKLTSQNPTTDAVLTLPVTGKPNSLGYEKDIIIDTAVPSVVGGSVVKRVASSISSVRNSDTKSSYLPMYQTIDVVAEHRNATDGRFKILYNDLETSCIDYNATAETIEAVLIATNLLDVHVYSYELGGYSTNDGTPDYQGMFGRRHMIEFLTPFTGVSEIAVSFSGCESFVCHNETHFGACGEGGGPPPSIWVNRGIAVYPGVFDVKMSFSHKVQVSGEPFLEFETGNHDAKAKYAPPSVQYVDVGVDASSQLVAGQFQVSYGKFKTGCIDFDAASTVGFQSMKRRLLEIPAIAAIGVKEVKSVPLGNGFRFTVTFYPSALLQQLEAVEYSGRCTQLSPSDALIKIPATEDLTFRYIMSKGSRLVLKAKSDIPKNNAKSVAVPLSYGVKSPIDGLTSKPAHGHKNIGFSSIYSNFNMLQTLKFDTVGRMGSFSRTSISFEPNTLNKNVQIMGSFAYFDILKTGEKVKIKIPGFNTTCLPNSNAGECALGTRYPGPPGGGGLGAEGYLDTATDTLFDLTYTKFDGELVFTAVSDVPANTQVIFTLSKNANFTSPKTAVHANSGTFVISTDSANGVVDGFPIESAEGIGLSMSKVFFTNPRAGQETDVIINFAPTDKIGIGAQVIFTFESFLTPGCMDAMTGSPLDFIDGLTVGYDNDYFKSATWQPLGPPTLVLTTNRILFPREHQVKVKSSVVCGIRIPEVGLYDRHNITIAIGSNATHGSHVYNNITATAIGAEVQKIGSMTRASSSVVFANPVAGEKSAITFTLTPTMAIKKHEKIVFVMIGTGGQSVSETDFALSGADASKFDADFDDLTDTLTFTAKVDTVADTTYVLVVDASNRLRIPKVGYVSGAFSDVTIECNCVNGVIPVTPVQTFLPGKWTLVNAVTVAKLIANAKKITDPTEFYYEFEAPMGLSIGDVIDIRLPGVTCTPKNKTLDVLSGNYKNRFNATWLLVEETMTLEFLERTASDSITEMSTRNFNITVSKDNGCKVPTTGFHMNTDIFSFRFRPITSSMGFTGWLDFTSTSGVGFLTSQMSFTKGVADGSTPVEINLKFSLSQKLFSGETITFLLPGFTSTESTIVLSGDDASKFTATWSSATNKLVLSVTSTIVPIVQMVSIGTANKFILPATGITENSNSFTMSLEAAASADLEMGQIAGYPMRLTEPVGSFLTSQIRFVNLIAGEISGVDIRFTLSGAIAVGETVILKLGRVTNTEDLTEPLDVQDLETSADSTVWAGIYNALDNTITLECKSAVSSGALNNVQITGSNKLRVPINGTVLNDPDILISTNAAAAPVTTPVAIKDSLALGALVNSELYFDSGGTSAGGNFLGVVKLEFNKILAVGDVLKLRFPTFIDFDNSFDATDTSVVIAGSDEVVIKAAFYASISSGDTIIYDNGGGGSVSTSVAGLTSGTTYYAVKSLTSNRISFATTKANAIAAPPVLVSITGVGTGTNHDVYRPMVVDSIGDGLKVNTDWNRYKKILTMTVNTAPATETLYVKFYESPTLSFPDTLYDGYSSGITLKVNSTVVPMWTPAPVNVKIGLGFRNASLSYSNPAAGEVTAVTFDFKLGGIIQPGETVNLQLKGFTGWDNTDVDQNIDAADVAVVIAADDAIVVNANLYNALTTGDAVTYLIRGGGAIPGLTDNTVYYAYKWATGNKIGLATSVVNAVAAIPVVVDITGTGTGDEHSIRMNDYALATAVTSSTGHTFEADIFNSENITFTSTEQFNINAGTEVSLTLGASNGLKIPAAGLSENDLMLLLWTNAASVGISTFIPQRPSIPHSPSVGTFGTTTSLSYYRWTKAWQYPEPQQLDWLNEKKVTAGESIGIRLKWTSSSAIKVGEAVFFKLDGFGGDDVADLVLSAGFDNKKEFSASWVECTSVLTLVAKEAVNAHSSVDIFLNETNGIVLPAQGLTSNDSRMRVWSNATEGPISEISVASSDAVGVLLTSSVEFDSTLGSTVSTYTTVDTPSDILLKFSISGNLEVGEVVRFALKDFRVNLGSSDISEVSVGAKRYASLGWPVSGDVNTAFVTHKLHPTNDIVLSLTGANGGSFFGYWDTVREEVVLKGLERVHAKHEMTVLISDKNAMYIPKAGIKENDEGVLFYANSTAAPISGERVEYVEGVGVYDSSLEFSPMLSGGKTEITFTINTTCPLVNGDSILLNLTAFDGATTGPGRLSSEVTLKGHDGSRDFQPAFSVQWNNEHVTNTYYKDVLIIEATETISDKNGFSVIISGSNNLTLPVGGVGEDDEVKFEVKAACLGNLRQVVTKIVPAVGAVTSSTLSLGVLKPGHETDINLGFTLVDDMSAGDELVIHLEGFKFDGLGDDDFGSIALSGTHSAEFDAVWTNGDLVSIGKTLSFPSLNPFIMDHTTDKIMRAADPAPVQEVSYVLPSLSLLGDTTLSIDTRSPPVVTNVYTLSGKGPHYFGGMLLFNVEFSDVINIIVDSVKIVDEWVGTHPYLNILIGGNLRKAPYKSGDGTKVLTFTWILGAGDDDINVRVAGAHSLYSNLCSIWSDSYITLANLTVPEPFDYIAREDDLLTPAKLNAQAGTFVSVTSVTTNKPSALYLAGEIIDIDVNFNDKVDVSGEPYLKLRSGYPYRNATARYIDGGVRQYINVGQNAESQILSGAFILSYGTLGDITSVKTQCIDWDTAHGGESGFKERLEAINEIKDAGGVKSVLKETKSFGTKYTVEFDFDNPKTLYYDKVASQIFCEMPWDVEGTYVGGVDFVAIPKGETISFRYTVEENDHDQPLEYQGHDALILNGASIFVRTARAAGSLSAAHSININGTQPTVLRVFSTPGTYGLGIWIEVKVRFDLPVKVVGAPKIKLNSNFWPKYAYYWKGSGSDTLVFKYIPEEEDSVKILNYTAVDDLAFEEDAAASDGIFAYSTLSTLRADITLPHPASANALGKSGITVLGDNDGVEVDILFPARVKKVYSSVEDGYFSAGDLIPIFVQFSRVVEVFRSGFEYFPRLDIAVKEWSDTPRPDGANATYVSGSGTDTLRFDYVVRLNDTTVDLNSTALVLEDKFDSLPHQRAKIIDINGKNASILFDSWMTTLADNNDIKIDHSAPSVWKVTSISPDGLYGPGDHIYIKVWFNRKVLVEGKPGLKLTIYDRVMDEVALYLNGSGTSELVFDYLVPSADSAKGWKAPWTDNLDYDGVLALENHLNGSTISLFSDDPTVSANLRFPVTSLSTLRYDHAIEINGDSPKVLYLTSDTPDGTYGTGEVIDIKVVYNIEVSINGTGSILLETGEEDTYAEYYSGNNTDTLVFRYVAPWNINSGDASMAFVVNDVHHCPLAPGPQPGQQAVVINRAGEDPNIVANYAMPRPGTTTSLSVMKRILIRTTPPVVVKVWTSYKNATYGIGEPIQIFVDLDSPVSVKGNPVLEMATYNEVCAGDFCDDALYVGGDGTSRLEFVYEVKFGDKTTQLDYKSENSLKVFSTWYQALDQGEQYIRMWATNPETDADLTLPVPGLKPTVISPSSIKGSYHKLDIQTDGLMVRKVYSSLLDGLYSFGQQIEIVVEFTGVVVVGGIPELALDLGSGGKAHYVSGSGGSSLKFGYVAVTNDNTMDLAYVGEFALELPGGASIVSISDNTMNAVSTVPKPGELGSLDYHSEIIITGQTPYVVGFSLKNGCGKKFGVGEKIEVEVEFDQRVRVPQGAPTLLMNSGAVARYVGGSGEKVLVFEYVVDRLDVSVLFLDVSNSLDAIGSTTDISIVADSDIIVVSADAVNLPSFGEVGSLSYECATEVDVTAPVVTQVEFLQVDGVYMKGDLLSIKVSFDAPVVVGGVVSLELYTGEDTMPGMATFFAGGLGEDFVLFKYNVSSFDVSSDLDYISVSSLKMDELEIDELGARVNYIKRSSTYASQPVDVVLPSRGSEKSLGRMGNVILDSSAPRVVEVKVDHGAGEYATGEKMIFEVVFDQVVWVEGAALNSTVLYLNSNVGGDLYGAGAELKADMVGTGDGKSLYFDYVFGEDDKVAELGLVCTGFCLAGSDGVYSPRPLEVVGKCDVFTMVAGKKVCAGLGLPGVGLDSLGAGEKIVISRDVPKVLRLEYVTGGSAWGYGVGQEILFDVVFDKPVVVEGGDANVTLVTKVDSWNSVERTGEARYMSNVGSKLRFKYIVVSGDMVDNLDYLNSSSLIGVVLRAANYEPSIVSVSLLPGRFSVGSLAYHNGGVGLNTNVPIVESIIPLKKFGVYVSGEEIAICVRFTLPVSVVGTPKLALSVNSSTFGFYESNWSEDDVSFDLLDTDLIFLYKIGEEHGNVTSLVHAGKGSLILDGSDKIMRKSTNSSMNADVSVRDVDDHDSSTGNLNGQWKGFYPRKVEVLMRDLWHEDGGDLEVKISHGGVVAELFGKIGLESEVGYTGMPKFESSHSSLVTPGIDGTSEIQMDRHLSGLGYDYLFGDMMSENLALGGVAKQSSTKYSALAGRANDGNVDGYFSRDSVTHTGGHGYEDKNPWWQVRLSSETKIGGIRVWNRELQQSRDEIQVITVVAPNKDPLGNYELFMEYSGHPGDVPKLKVKSTNFTLTPDALVDVSVVREGVDNSHYNYKGEMVGEEYVNELFPFWVMIFNSSVPNPEELDASLGVRGLLKYACWFQEITSGGRVINLAPGGVEGQIVRVMLENDNYLSLAEVQVYESELNTMSQYKGSSVIAEKPLIQPYIGEESLDTKFKNVMYGGLWTLEIRDLVKYNNDRLSGIFKENNGFGKIGDWILMVTDQVGEVHRYYSDQVAEVVSLPKYGTLSYLKAEKNEEGYSMYNGVKGENIETEKGMGRKLAPCYGVDTTGLNGVESVGNHRYCPLNFGVGGLQSTQKTGAKATQNLIMNERVVVYTPFEDFLGFDHFTYRNYINGVPGEIYEVRVNVKNCRRYEKEESKGTESVVHELCACERTESELFGGELSCPLAIQSTCEATSTSEEVYPFMCRMCREEKASLFSTECNVQVEKAVAYLKSKGLCDKTVPAGGYPSCREEGTTSGVGREPFMMYGVGEKYYVGGRGLGGVKMKSEGVN</sequence>
<evidence type="ECO:0000313" key="2">
    <source>
        <dbReference type="Proteomes" id="UP001162640"/>
    </source>
</evidence>
<organism evidence="1 2">
    <name type="scientific">Triparma laevis f. inornata</name>
    <dbReference type="NCBI Taxonomy" id="1714386"/>
    <lineage>
        <taxon>Eukaryota</taxon>
        <taxon>Sar</taxon>
        <taxon>Stramenopiles</taxon>
        <taxon>Ochrophyta</taxon>
        <taxon>Bolidophyceae</taxon>
        <taxon>Parmales</taxon>
        <taxon>Triparmaceae</taxon>
        <taxon>Triparma</taxon>
    </lineage>
</organism>
<reference evidence="2" key="1">
    <citation type="journal article" date="2023" name="Commun. Biol.">
        <title>Genome analysis of Parmales, the sister group of diatoms, reveals the evolutionary specialization of diatoms from phago-mixotrophs to photoautotrophs.</title>
        <authorList>
            <person name="Ban H."/>
            <person name="Sato S."/>
            <person name="Yoshikawa S."/>
            <person name="Yamada K."/>
            <person name="Nakamura Y."/>
            <person name="Ichinomiya M."/>
            <person name="Sato N."/>
            <person name="Blanc-Mathieu R."/>
            <person name="Endo H."/>
            <person name="Kuwata A."/>
            <person name="Ogata H."/>
        </authorList>
    </citation>
    <scope>NUCLEOTIDE SEQUENCE [LARGE SCALE GENOMIC DNA]</scope>
</reference>
<comment type="caution">
    <text evidence="1">The sequence shown here is derived from an EMBL/GenBank/DDBJ whole genome shotgun (WGS) entry which is preliminary data.</text>
</comment>
<protein>
    <submittedName>
        <fullName evidence="1">Uncharacterized protein</fullName>
    </submittedName>
</protein>
<name>A0A9W7APF4_9STRA</name>
<dbReference type="Proteomes" id="UP001162640">
    <property type="component" value="Unassembled WGS sequence"/>
</dbReference>
<dbReference type="EMBL" id="BLQM01000166">
    <property type="protein sequence ID" value="GMH71515.1"/>
    <property type="molecule type" value="Genomic_DNA"/>
</dbReference>
<dbReference type="Gene3D" id="2.60.120.260">
    <property type="entry name" value="Galactose-binding domain-like"/>
    <property type="match status" value="1"/>
</dbReference>
<accession>A0A9W7APF4</accession>
<dbReference type="InterPro" id="IPR008979">
    <property type="entry name" value="Galactose-bd-like_sf"/>
</dbReference>
<dbReference type="PANTHER" id="PTHR45713">
    <property type="entry name" value="FTP DOMAIN-CONTAINING PROTEIN"/>
    <property type="match status" value="1"/>
</dbReference>
<dbReference type="PANTHER" id="PTHR45713:SF6">
    <property type="entry name" value="F5_8 TYPE C DOMAIN-CONTAINING PROTEIN"/>
    <property type="match status" value="1"/>
</dbReference>